<dbReference type="InterPro" id="IPR002843">
    <property type="entry name" value="ATPase_V0-cplx_csu/dsu"/>
</dbReference>
<protein>
    <submittedName>
        <fullName evidence="3">V-type ATPase subunit</fullName>
    </submittedName>
</protein>
<evidence type="ECO:0000256" key="2">
    <source>
        <dbReference type="ARBA" id="ARBA00023065"/>
    </source>
</evidence>
<dbReference type="InterPro" id="IPR044911">
    <property type="entry name" value="V-type_ATPase_csu/dsu_dom_3"/>
</dbReference>
<sequence>MQQPSCAYACARISALENGLLDRRAVKRMADGSLEDAMRVLLDARYGNLPDATASDCERMIENVRAEAAREIRAISPKPELTDLFLLETDVHNLKLLIKARLLEQAEVPLLLGGLYEPEQL</sequence>
<dbReference type="EMBL" id="DVNZ01000026">
    <property type="protein sequence ID" value="HIU93680.1"/>
    <property type="molecule type" value="Genomic_DNA"/>
</dbReference>
<proteinExistence type="predicted"/>
<name>A0A9D1N2K0_9FIRM</name>
<accession>A0A9D1N2K0</accession>
<evidence type="ECO:0000313" key="3">
    <source>
        <dbReference type="EMBL" id="HIU93680.1"/>
    </source>
</evidence>
<evidence type="ECO:0000313" key="4">
    <source>
        <dbReference type="Proteomes" id="UP000824128"/>
    </source>
</evidence>
<organism evidence="3 4">
    <name type="scientific">Candidatus Aphodomorpha intestinavium</name>
    <dbReference type="NCBI Taxonomy" id="2840672"/>
    <lineage>
        <taxon>Bacteria</taxon>
        <taxon>Bacillati</taxon>
        <taxon>Bacillota</taxon>
        <taxon>Clostridia</taxon>
        <taxon>Eubacteriales</taxon>
        <taxon>Candidatus Aphodomorpha</taxon>
    </lineage>
</organism>
<feature type="non-terminal residue" evidence="3">
    <location>
        <position position="121"/>
    </location>
</feature>
<dbReference type="GO" id="GO:0046961">
    <property type="term" value="F:proton-transporting ATPase activity, rotational mechanism"/>
    <property type="evidence" value="ECO:0007669"/>
    <property type="project" value="InterPro"/>
</dbReference>
<reference evidence="3" key="2">
    <citation type="journal article" date="2021" name="PeerJ">
        <title>Extensive microbial diversity within the chicken gut microbiome revealed by metagenomics and culture.</title>
        <authorList>
            <person name="Gilroy R."/>
            <person name="Ravi A."/>
            <person name="Getino M."/>
            <person name="Pursley I."/>
            <person name="Horton D.L."/>
            <person name="Alikhan N.F."/>
            <person name="Baker D."/>
            <person name="Gharbi K."/>
            <person name="Hall N."/>
            <person name="Watson M."/>
            <person name="Adriaenssens E.M."/>
            <person name="Foster-Nyarko E."/>
            <person name="Jarju S."/>
            <person name="Secka A."/>
            <person name="Antonio M."/>
            <person name="Oren A."/>
            <person name="Chaudhuri R.R."/>
            <person name="La Ragione R."/>
            <person name="Hildebrand F."/>
            <person name="Pallen M.J."/>
        </authorList>
    </citation>
    <scope>NUCLEOTIDE SEQUENCE</scope>
    <source>
        <strain evidence="3">ChiGjej2B2-16831</strain>
    </source>
</reference>
<dbReference type="Proteomes" id="UP000824128">
    <property type="component" value="Unassembled WGS sequence"/>
</dbReference>
<dbReference type="InterPro" id="IPR036079">
    <property type="entry name" value="ATPase_csu/dsu_sf"/>
</dbReference>
<dbReference type="AlphaFoldDB" id="A0A9D1N2K0"/>
<reference evidence="3" key="1">
    <citation type="submission" date="2020-10" db="EMBL/GenBank/DDBJ databases">
        <authorList>
            <person name="Gilroy R."/>
        </authorList>
    </citation>
    <scope>NUCLEOTIDE SEQUENCE</scope>
    <source>
        <strain evidence="3">ChiGjej2B2-16831</strain>
    </source>
</reference>
<dbReference type="Gene3D" id="1.10.132.50">
    <property type="entry name" value="ATP synthase (C/AC39) subunit, domain 3"/>
    <property type="match status" value="1"/>
</dbReference>
<comment type="caution">
    <text evidence="3">The sequence shown here is derived from an EMBL/GenBank/DDBJ whole genome shotgun (WGS) entry which is preliminary data.</text>
</comment>
<keyword evidence="2" id="KW-0406">Ion transport</keyword>
<gene>
    <name evidence="3" type="ORF">IAD24_00835</name>
</gene>
<dbReference type="SUPFAM" id="SSF103486">
    <property type="entry name" value="V-type ATP synthase subunit C"/>
    <property type="match status" value="1"/>
</dbReference>
<dbReference type="Pfam" id="PF01992">
    <property type="entry name" value="vATP-synt_AC39"/>
    <property type="match status" value="1"/>
</dbReference>
<keyword evidence="1" id="KW-0813">Transport</keyword>
<evidence type="ECO:0000256" key="1">
    <source>
        <dbReference type="ARBA" id="ARBA00022448"/>
    </source>
</evidence>